<dbReference type="PATRIC" id="fig|999434.4.peg.501"/>
<name>A0A0F6MQ19_TREDN</name>
<sequence>MTIKEIAELCGVDDTTILRWTRNISDCKMQSDIKSKLKKSGHGIASDFSLEETLAIIGDGGGNKTLAALLEENSKNKNALSIAGSGGGAVQILNKFNDRLERIEKAIADIKKGQLQISAQHEITDPKTAMLYFGGKFLEITGKDSNYVEVQTLFKIFKGMFKVEIDSHKFMYELPLAFPEIRLDTRRKYKALFRGCMIK</sequence>
<dbReference type="AlphaFoldDB" id="A0A0F6MQ19"/>
<evidence type="ECO:0000313" key="1">
    <source>
        <dbReference type="EMBL" id="EMB23342.1"/>
    </source>
</evidence>
<reference evidence="1" key="1">
    <citation type="submission" date="2012-01" db="EMBL/GenBank/DDBJ databases">
        <title>The Genome Sequence of Treponema denticola OTK.</title>
        <authorList>
            <consortium name="The Broad Institute Genome Sequencing Platform"/>
            <person name="Earl A."/>
            <person name="Ward D."/>
            <person name="Feldgarden M."/>
            <person name="Gevers D."/>
            <person name="Blanton J.M."/>
            <person name="Fenno C.J."/>
            <person name="Baranova O.V."/>
            <person name="Mathney J."/>
            <person name="Dewhirst F.E."/>
            <person name="Izard J."/>
            <person name="Young S.K."/>
            <person name="Zeng Q."/>
            <person name="Gargeya S."/>
            <person name="Fitzgerald M."/>
            <person name="Haas B."/>
            <person name="Abouelleil A."/>
            <person name="Alvarado L."/>
            <person name="Arachchi H.M."/>
            <person name="Berlin A."/>
            <person name="Chapman S.B."/>
            <person name="Gearin G."/>
            <person name="Goldberg J."/>
            <person name="Griggs A."/>
            <person name="Gujja S."/>
            <person name="Hansen M."/>
            <person name="Heiman D."/>
            <person name="Howarth C."/>
            <person name="Larimer J."/>
            <person name="Lui A."/>
            <person name="MacDonald P.J.P."/>
            <person name="McCowen C."/>
            <person name="Montmayeur A."/>
            <person name="Murphy C."/>
            <person name="Neiman D."/>
            <person name="Pearson M."/>
            <person name="Priest M."/>
            <person name="Roberts A."/>
            <person name="Saif S."/>
            <person name="Shea T."/>
            <person name="Sisk P."/>
            <person name="Stolte C."/>
            <person name="Sykes S."/>
            <person name="Wortman J."/>
            <person name="Nusbaum C."/>
            <person name="Birren B."/>
        </authorList>
    </citation>
    <scope>NUCLEOTIDE SEQUENCE [LARGE SCALE GENOMIC DNA]</scope>
    <source>
        <strain evidence="1">OTK</strain>
    </source>
</reference>
<accession>A0A0F6MQ19</accession>
<dbReference type="Proteomes" id="UP000011701">
    <property type="component" value="Chromosome"/>
</dbReference>
<dbReference type="HOGENOM" id="CLU_1371678_0_0_12"/>
<protein>
    <submittedName>
        <fullName evidence="1">Uncharacterized protein</fullName>
    </submittedName>
</protein>
<gene>
    <name evidence="1" type="ORF">HMPREF9723_00480</name>
</gene>
<proteinExistence type="predicted"/>
<comment type="caution">
    <text evidence="1">The sequence shown here is derived from an EMBL/GenBank/DDBJ whole genome shotgun (WGS) entry which is preliminary data.</text>
</comment>
<dbReference type="EMBL" id="AGDY01000004">
    <property type="protein sequence ID" value="EMB23342.1"/>
    <property type="molecule type" value="Genomic_DNA"/>
</dbReference>
<organism evidence="1">
    <name type="scientific">Treponema denticola OTK</name>
    <dbReference type="NCBI Taxonomy" id="999434"/>
    <lineage>
        <taxon>Bacteria</taxon>
        <taxon>Pseudomonadati</taxon>
        <taxon>Spirochaetota</taxon>
        <taxon>Spirochaetia</taxon>
        <taxon>Spirochaetales</taxon>
        <taxon>Treponemataceae</taxon>
        <taxon>Treponema</taxon>
    </lineage>
</organism>
<dbReference type="RefSeq" id="WP_002690766.1">
    <property type="nucleotide sequence ID" value="NZ_CM001797.1"/>
</dbReference>